<gene>
    <name evidence="1" type="ORF">B0I08_10224</name>
</gene>
<protein>
    <submittedName>
        <fullName evidence="1">Uncharacterized protein</fullName>
    </submittedName>
</protein>
<dbReference type="Proteomes" id="UP000237983">
    <property type="component" value="Unassembled WGS sequence"/>
</dbReference>
<organism evidence="1 2">
    <name type="scientific">Glaciihabitans tibetensis</name>
    <dbReference type="NCBI Taxonomy" id="1266600"/>
    <lineage>
        <taxon>Bacteria</taxon>
        <taxon>Bacillati</taxon>
        <taxon>Actinomycetota</taxon>
        <taxon>Actinomycetes</taxon>
        <taxon>Micrococcales</taxon>
        <taxon>Microbacteriaceae</taxon>
        <taxon>Glaciihabitans</taxon>
    </lineage>
</organism>
<dbReference type="AlphaFoldDB" id="A0A2T0VGL3"/>
<name>A0A2T0VGL3_9MICO</name>
<reference evidence="1 2" key="1">
    <citation type="submission" date="2018-03" db="EMBL/GenBank/DDBJ databases">
        <title>Genomic Encyclopedia of Type Strains, Phase III (KMG-III): the genomes of soil and plant-associated and newly described type strains.</title>
        <authorList>
            <person name="Whitman W."/>
        </authorList>
    </citation>
    <scope>NUCLEOTIDE SEQUENCE [LARGE SCALE GENOMIC DNA]</scope>
    <source>
        <strain evidence="1 2">CGMCC 1.12484</strain>
    </source>
</reference>
<accession>A0A2T0VGL3</accession>
<comment type="caution">
    <text evidence="1">The sequence shown here is derived from an EMBL/GenBank/DDBJ whole genome shotgun (WGS) entry which is preliminary data.</text>
</comment>
<sequence length="86" mass="9364">MDRALAADRSPTYQREATGSSFDAFAAHARTLLATTPTMAAATIAERVGLTGSESLFRAKIAEIRLDYEVPDPVDRLVHDPGYQIQ</sequence>
<dbReference type="EMBL" id="PVTL01000002">
    <property type="protein sequence ID" value="PRY69352.1"/>
    <property type="molecule type" value="Genomic_DNA"/>
</dbReference>
<evidence type="ECO:0000313" key="2">
    <source>
        <dbReference type="Proteomes" id="UP000237983"/>
    </source>
</evidence>
<evidence type="ECO:0000313" key="1">
    <source>
        <dbReference type="EMBL" id="PRY69352.1"/>
    </source>
</evidence>
<proteinExistence type="predicted"/>
<keyword evidence="2" id="KW-1185">Reference proteome</keyword>